<dbReference type="SUPFAM" id="SSF53474">
    <property type="entry name" value="alpha/beta-Hydrolases"/>
    <property type="match status" value="1"/>
</dbReference>
<reference evidence="3 4" key="1">
    <citation type="submission" date="2023-07" db="EMBL/GenBank/DDBJ databases">
        <title>Sorghum-associated microbial communities from plants grown in Nebraska, USA.</title>
        <authorList>
            <person name="Schachtman D."/>
        </authorList>
    </citation>
    <scope>NUCLEOTIDE SEQUENCE [LARGE SCALE GENOMIC DNA]</scope>
    <source>
        <strain evidence="3 4">DS1314</strain>
    </source>
</reference>
<dbReference type="RefSeq" id="WP_307214548.1">
    <property type="nucleotide sequence ID" value="NZ_JAUSTI010000003.1"/>
</dbReference>
<evidence type="ECO:0000259" key="2">
    <source>
        <dbReference type="Pfam" id="PF00326"/>
    </source>
</evidence>
<protein>
    <submittedName>
        <fullName evidence="3">Dipeptidyl aminopeptidase/acylaminoacyl peptidase</fullName>
    </submittedName>
</protein>
<dbReference type="InterPro" id="IPR001375">
    <property type="entry name" value="Peptidase_S9_cat"/>
</dbReference>
<dbReference type="Pfam" id="PF00326">
    <property type="entry name" value="Peptidase_S9"/>
    <property type="match status" value="1"/>
</dbReference>
<dbReference type="InterPro" id="IPR029058">
    <property type="entry name" value="AB_hydrolase_fold"/>
</dbReference>
<dbReference type="PANTHER" id="PTHR42776">
    <property type="entry name" value="SERINE PEPTIDASE S9 FAMILY MEMBER"/>
    <property type="match status" value="1"/>
</dbReference>
<comment type="caution">
    <text evidence="3">The sequence shown here is derived from an EMBL/GenBank/DDBJ whole genome shotgun (WGS) entry which is preliminary data.</text>
</comment>
<accession>A0ABT9WAC4</accession>
<sequence length="315" mass="35096">MLNLLHHSTKRHSQRKGAILILYHVTYSSDSYRVKAYLGLPDGCSWSSFSVPTEIDNLPPSPTLSSTLQPVKLTALASRYSRAHSNQIHIDQNTLWPVLIYCRGGLGNYGGVNTSWIEQFVNYGYIVFAPAYRGNEGGEGRDGYGGSDLQDVVSAYQLVHGLPFADPSRISIMGFSRGAINAVHAAATYNKQPHRVHKLVLWSGVADVAQTYLERTDLRRTLKRVLGNSPHRAPEAYTARSPLFKVPELRCPVLIMHGTEDSQVKYSHGTQMFNELKRSGADVTFHAYGGENHHFQGTVQQTAIIHMFKWLGTRS</sequence>
<name>A0ABT9WAC4_9BACL</name>
<keyword evidence="3" id="KW-0645">Protease</keyword>
<keyword evidence="1" id="KW-0378">Hydrolase</keyword>
<evidence type="ECO:0000313" key="3">
    <source>
        <dbReference type="EMBL" id="MDQ0170215.1"/>
    </source>
</evidence>
<dbReference type="GO" id="GO:0004177">
    <property type="term" value="F:aminopeptidase activity"/>
    <property type="evidence" value="ECO:0007669"/>
    <property type="project" value="UniProtKB-KW"/>
</dbReference>
<dbReference type="Gene3D" id="3.40.50.1820">
    <property type="entry name" value="alpha/beta hydrolase"/>
    <property type="match status" value="1"/>
</dbReference>
<proteinExistence type="predicted"/>
<organism evidence="3 4">
    <name type="scientific">Paenibacillus tundrae</name>
    <dbReference type="NCBI Taxonomy" id="528187"/>
    <lineage>
        <taxon>Bacteria</taxon>
        <taxon>Bacillati</taxon>
        <taxon>Bacillota</taxon>
        <taxon>Bacilli</taxon>
        <taxon>Bacillales</taxon>
        <taxon>Paenibacillaceae</taxon>
        <taxon>Paenibacillus</taxon>
    </lineage>
</organism>
<dbReference type="Proteomes" id="UP001233836">
    <property type="component" value="Unassembled WGS sequence"/>
</dbReference>
<evidence type="ECO:0000313" key="4">
    <source>
        <dbReference type="Proteomes" id="UP001233836"/>
    </source>
</evidence>
<dbReference type="EMBL" id="JAUSTI010000003">
    <property type="protein sequence ID" value="MDQ0170215.1"/>
    <property type="molecule type" value="Genomic_DNA"/>
</dbReference>
<dbReference type="PANTHER" id="PTHR42776:SF27">
    <property type="entry name" value="DIPEPTIDYL PEPTIDASE FAMILY MEMBER 6"/>
    <property type="match status" value="1"/>
</dbReference>
<gene>
    <name evidence="3" type="ORF">J2T19_001655</name>
</gene>
<keyword evidence="4" id="KW-1185">Reference proteome</keyword>
<evidence type="ECO:0000256" key="1">
    <source>
        <dbReference type="ARBA" id="ARBA00022801"/>
    </source>
</evidence>
<feature type="domain" description="Peptidase S9 prolyl oligopeptidase catalytic" evidence="2">
    <location>
        <begin position="114"/>
        <end position="311"/>
    </location>
</feature>
<keyword evidence="3" id="KW-0031">Aminopeptidase</keyword>